<reference evidence="4" key="1">
    <citation type="journal article" date="2023" name="Commun. Biol.">
        <title>Genome analysis of Parmales, the sister group of diatoms, reveals the evolutionary specialization of diatoms from phago-mixotrophs to photoautotrophs.</title>
        <authorList>
            <person name="Ban H."/>
            <person name="Sato S."/>
            <person name="Yoshikawa S."/>
            <person name="Yamada K."/>
            <person name="Nakamura Y."/>
            <person name="Ichinomiya M."/>
            <person name="Sato N."/>
            <person name="Blanc-Mathieu R."/>
            <person name="Endo H."/>
            <person name="Kuwata A."/>
            <person name="Ogata H."/>
        </authorList>
    </citation>
    <scope>NUCLEOTIDE SEQUENCE [LARGE SCALE GENOMIC DNA]</scope>
    <source>
        <strain evidence="4">NIES 3699</strain>
    </source>
</reference>
<feature type="compositionally biased region" description="Acidic residues" evidence="1">
    <location>
        <begin position="104"/>
        <end position="124"/>
    </location>
</feature>
<evidence type="ECO:0000256" key="1">
    <source>
        <dbReference type="SAM" id="MobiDB-lite"/>
    </source>
</evidence>
<sequence>MGRGTALMTSRVGGSALVVDALGDGEVLTGLSKGLSTGIESVGLDGAVTAVVDGASGLAVAVGVKNFLGDYIVNGGLAVVGSEVLFLIFMFFVAKNVNGREGDYDVSTDENAEVNNDNGDESLL</sequence>
<evidence type="ECO:0000313" key="4">
    <source>
        <dbReference type="Proteomes" id="UP001165160"/>
    </source>
</evidence>
<keyword evidence="2" id="KW-0812">Transmembrane</keyword>
<feature type="region of interest" description="Disordered" evidence="1">
    <location>
        <begin position="101"/>
        <end position="124"/>
    </location>
</feature>
<dbReference type="AlphaFoldDB" id="A0A9W7BVF9"/>
<feature type="transmembrane region" description="Helical" evidence="2">
    <location>
        <begin position="71"/>
        <end position="94"/>
    </location>
</feature>
<dbReference type="Proteomes" id="UP001165160">
    <property type="component" value="Unassembled WGS sequence"/>
</dbReference>
<evidence type="ECO:0000313" key="3">
    <source>
        <dbReference type="EMBL" id="GMH97131.1"/>
    </source>
</evidence>
<keyword evidence="4" id="KW-1185">Reference proteome</keyword>
<proteinExistence type="predicted"/>
<keyword evidence="2" id="KW-1133">Transmembrane helix</keyword>
<keyword evidence="2" id="KW-0472">Membrane</keyword>
<organism evidence="3 4">
    <name type="scientific">Triparma verrucosa</name>
    <dbReference type="NCBI Taxonomy" id="1606542"/>
    <lineage>
        <taxon>Eukaryota</taxon>
        <taxon>Sar</taxon>
        <taxon>Stramenopiles</taxon>
        <taxon>Ochrophyta</taxon>
        <taxon>Bolidophyceae</taxon>
        <taxon>Parmales</taxon>
        <taxon>Triparmaceae</taxon>
        <taxon>Triparma</taxon>
    </lineage>
</organism>
<name>A0A9W7BVF9_9STRA</name>
<protein>
    <submittedName>
        <fullName evidence="3">Uncharacterized protein</fullName>
    </submittedName>
</protein>
<dbReference type="EMBL" id="BRXX01000196">
    <property type="protein sequence ID" value="GMH97131.1"/>
    <property type="molecule type" value="Genomic_DNA"/>
</dbReference>
<evidence type="ECO:0000256" key="2">
    <source>
        <dbReference type="SAM" id="Phobius"/>
    </source>
</evidence>
<gene>
    <name evidence="3" type="ORF">TrVE_jg7825</name>
</gene>
<accession>A0A9W7BVF9</accession>
<comment type="caution">
    <text evidence="3">The sequence shown here is derived from an EMBL/GenBank/DDBJ whole genome shotgun (WGS) entry which is preliminary data.</text>
</comment>